<feature type="region of interest" description="Disordered" evidence="1">
    <location>
        <begin position="41"/>
        <end position="63"/>
    </location>
</feature>
<dbReference type="EMBL" id="JAMZMK010009942">
    <property type="protein sequence ID" value="KAI7733571.1"/>
    <property type="molecule type" value="Genomic_DNA"/>
</dbReference>
<protein>
    <submittedName>
        <fullName evidence="3">Uncharacterized protein</fullName>
    </submittedName>
</protein>
<organism evidence="3 4">
    <name type="scientific">Ambrosia artemisiifolia</name>
    <name type="common">Common ragweed</name>
    <dbReference type="NCBI Taxonomy" id="4212"/>
    <lineage>
        <taxon>Eukaryota</taxon>
        <taxon>Viridiplantae</taxon>
        <taxon>Streptophyta</taxon>
        <taxon>Embryophyta</taxon>
        <taxon>Tracheophyta</taxon>
        <taxon>Spermatophyta</taxon>
        <taxon>Magnoliopsida</taxon>
        <taxon>eudicotyledons</taxon>
        <taxon>Gunneridae</taxon>
        <taxon>Pentapetalae</taxon>
        <taxon>asterids</taxon>
        <taxon>campanulids</taxon>
        <taxon>Asterales</taxon>
        <taxon>Asteraceae</taxon>
        <taxon>Asteroideae</taxon>
        <taxon>Heliantheae alliance</taxon>
        <taxon>Heliantheae</taxon>
        <taxon>Ambrosia</taxon>
    </lineage>
</organism>
<reference evidence="3" key="1">
    <citation type="submission" date="2022-06" db="EMBL/GenBank/DDBJ databases">
        <title>Uncovering the hologenomic basis of an extraordinary plant invasion.</title>
        <authorList>
            <person name="Bieker V.C."/>
            <person name="Martin M.D."/>
            <person name="Gilbert T."/>
            <person name="Hodgins K."/>
            <person name="Battlay P."/>
            <person name="Petersen B."/>
            <person name="Wilson J."/>
        </authorList>
    </citation>
    <scope>NUCLEOTIDE SEQUENCE</scope>
    <source>
        <strain evidence="3">AA19_3_7</strain>
        <tissue evidence="3">Leaf</tissue>
    </source>
</reference>
<name>A0AAD5GAP7_AMBAR</name>
<feature type="compositionally biased region" description="Acidic residues" evidence="1">
    <location>
        <begin position="45"/>
        <end position="56"/>
    </location>
</feature>
<evidence type="ECO:0000313" key="3">
    <source>
        <dbReference type="EMBL" id="KAI7733571.1"/>
    </source>
</evidence>
<feature type="transmembrane region" description="Helical" evidence="2">
    <location>
        <begin position="12"/>
        <end position="33"/>
    </location>
</feature>
<keyword evidence="2" id="KW-0812">Transmembrane</keyword>
<sequence>MVDSARLWSCGSFLIVLFGVISSLYPLSIWIFMREFHRSSGTTAEDGDVDEGDAGEASELGAPQMKRYSVGSLQPGEAAPPICIRVTRKWVPNHHENEIHYLFV</sequence>
<evidence type="ECO:0000256" key="2">
    <source>
        <dbReference type="SAM" id="Phobius"/>
    </source>
</evidence>
<keyword evidence="2" id="KW-1133">Transmembrane helix</keyword>
<dbReference type="Proteomes" id="UP001206925">
    <property type="component" value="Unassembled WGS sequence"/>
</dbReference>
<comment type="caution">
    <text evidence="3">The sequence shown here is derived from an EMBL/GenBank/DDBJ whole genome shotgun (WGS) entry which is preliminary data.</text>
</comment>
<proteinExistence type="predicted"/>
<gene>
    <name evidence="3" type="ORF">M8C21_022411</name>
</gene>
<dbReference type="AlphaFoldDB" id="A0AAD5GAP7"/>
<keyword evidence="2" id="KW-0472">Membrane</keyword>
<evidence type="ECO:0000313" key="4">
    <source>
        <dbReference type="Proteomes" id="UP001206925"/>
    </source>
</evidence>
<accession>A0AAD5GAP7</accession>
<evidence type="ECO:0000256" key="1">
    <source>
        <dbReference type="SAM" id="MobiDB-lite"/>
    </source>
</evidence>
<keyword evidence="4" id="KW-1185">Reference proteome</keyword>